<dbReference type="GO" id="GO:0016301">
    <property type="term" value="F:kinase activity"/>
    <property type="evidence" value="ECO:0007669"/>
    <property type="project" value="InterPro"/>
</dbReference>
<organism evidence="2 3">
    <name type="scientific">Candidatus Beckwithbacteria bacterium GW2011_GWB1_47_15</name>
    <dbReference type="NCBI Taxonomy" id="1618371"/>
    <lineage>
        <taxon>Bacteria</taxon>
        <taxon>Candidatus Beckwithiibacteriota</taxon>
    </lineage>
</organism>
<gene>
    <name evidence="2" type="ORF">UX85_C0001G0028</name>
</gene>
<dbReference type="PANTHER" id="PTHR39426">
    <property type="entry name" value="HOMOLOGY TO DEATH-ON-CURING PROTEIN OF PHAGE P1"/>
    <property type="match status" value="1"/>
</dbReference>
<reference evidence="2 3" key="1">
    <citation type="journal article" date="2015" name="Nature">
        <title>rRNA introns, odd ribosomes, and small enigmatic genomes across a large radiation of phyla.</title>
        <authorList>
            <person name="Brown C.T."/>
            <person name="Hug L.A."/>
            <person name="Thomas B.C."/>
            <person name="Sharon I."/>
            <person name="Castelle C.J."/>
            <person name="Singh A."/>
            <person name="Wilkins M.J."/>
            <person name="Williams K.H."/>
            <person name="Banfield J.F."/>
        </authorList>
    </citation>
    <scope>NUCLEOTIDE SEQUENCE [LARGE SCALE GENOMIC DNA]</scope>
</reference>
<evidence type="ECO:0000259" key="1">
    <source>
        <dbReference type="PROSITE" id="PS51459"/>
    </source>
</evidence>
<dbReference type="PANTHER" id="PTHR39426:SF1">
    <property type="entry name" value="HOMOLOGY TO DEATH-ON-CURING PROTEIN OF PHAGE P1"/>
    <property type="match status" value="1"/>
</dbReference>
<dbReference type="Gene3D" id="1.20.120.1870">
    <property type="entry name" value="Fic/DOC protein, Fido domain"/>
    <property type="match status" value="1"/>
</dbReference>
<dbReference type="InterPro" id="IPR036597">
    <property type="entry name" value="Fido-like_dom_sf"/>
</dbReference>
<sequence>MSWQYVDIGEVYTIHQLIIKRAGTKASIRDFTLLHSAVERPKASFAGKDLYASVYTKAAALLQSLCLNHPFSDGNKRTAWATTHRFLWKNKCHLKAKTKDAIEFMIFVDIKKPPLEVIAAWLKQRTKKF</sequence>
<dbReference type="Pfam" id="PF02661">
    <property type="entry name" value="Fic"/>
    <property type="match status" value="1"/>
</dbReference>
<proteinExistence type="predicted"/>
<dbReference type="InterPro" id="IPR053737">
    <property type="entry name" value="Type_II_TA_Toxin"/>
</dbReference>
<protein>
    <submittedName>
        <fullName evidence="2">Death-on-curing family protein</fullName>
    </submittedName>
</protein>
<dbReference type="AlphaFoldDB" id="A0A0G1RWW4"/>
<evidence type="ECO:0000313" key="3">
    <source>
        <dbReference type="Proteomes" id="UP000033860"/>
    </source>
</evidence>
<dbReference type="Proteomes" id="UP000033860">
    <property type="component" value="Unassembled WGS sequence"/>
</dbReference>
<dbReference type="PIRSF" id="PIRSF018297">
    <property type="entry name" value="Doc"/>
    <property type="match status" value="1"/>
</dbReference>
<dbReference type="SUPFAM" id="SSF140931">
    <property type="entry name" value="Fic-like"/>
    <property type="match status" value="1"/>
</dbReference>
<dbReference type="InterPro" id="IPR003812">
    <property type="entry name" value="Fido"/>
</dbReference>
<accession>A0A0G1RWW4</accession>
<dbReference type="InterPro" id="IPR006440">
    <property type="entry name" value="Doc"/>
</dbReference>
<name>A0A0G1RWW4_9BACT</name>
<evidence type="ECO:0000313" key="2">
    <source>
        <dbReference type="EMBL" id="KKU61814.1"/>
    </source>
</evidence>
<dbReference type="NCBIfam" id="TIGR01550">
    <property type="entry name" value="DOC_P1"/>
    <property type="match status" value="1"/>
</dbReference>
<feature type="domain" description="Fido" evidence="1">
    <location>
        <begin position="6"/>
        <end position="124"/>
    </location>
</feature>
<dbReference type="PROSITE" id="PS51459">
    <property type="entry name" value="FIDO"/>
    <property type="match status" value="1"/>
</dbReference>
<comment type="caution">
    <text evidence="2">The sequence shown here is derived from an EMBL/GenBank/DDBJ whole genome shotgun (WGS) entry which is preliminary data.</text>
</comment>
<dbReference type="EMBL" id="LCNT01000001">
    <property type="protein sequence ID" value="KKU61814.1"/>
    <property type="molecule type" value="Genomic_DNA"/>
</dbReference>